<accession>A0A0L7QWZ4</accession>
<sequence>MKKGKKIVISFLLLFFINVVRSDMFYSLVNREDPCINLCEKTPLSFTNSKYVKSCCQRGCRFFNLVDLHYGLEPNSLNGTRDACEASCTEAYTAPQDRYACSTGCGFMAKQRVSDLLSLFSVAVYVEEGVDPNILLMSPDIPENDILSDPGLRKELLPGWWDFNGFKLPQTYIKTVPLDAGTVDYGVPSDYSGESDQSASVPGSDWLQCASKHIGLPHWLLANAIAAAALSAFWLCLYPEKPNDSYKEIVIEKSDISPTVSLYVPEALVHKQPPPKYCDSVDPAETNMKV</sequence>
<dbReference type="OrthoDB" id="6371519at2759"/>
<comment type="subcellular location">
    <subcellularLocation>
        <location evidence="1">Golgi apparatus membrane</location>
        <topology evidence="1">Single-pass type I membrane protein</topology>
    </subcellularLocation>
</comment>
<organism evidence="10 11">
    <name type="scientific">Habropoda laboriosa</name>
    <dbReference type="NCBI Taxonomy" id="597456"/>
    <lineage>
        <taxon>Eukaryota</taxon>
        <taxon>Metazoa</taxon>
        <taxon>Ecdysozoa</taxon>
        <taxon>Arthropoda</taxon>
        <taxon>Hexapoda</taxon>
        <taxon>Insecta</taxon>
        <taxon>Pterygota</taxon>
        <taxon>Neoptera</taxon>
        <taxon>Endopterygota</taxon>
        <taxon>Hymenoptera</taxon>
        <taxon>Apocrita</taxon>
        <taxon>Aculeata</taxon>
        <taxon>Apoidea</taxon>
        <taxon>Anthophila</taxon>
        <taxon>Apidae</taxon>
        <taxon>Habropoda</taxon>
    </lineage>
</organism>
<evidence type="ECO:0000256" key="2">
    <source>
        <dbReference type="ARBA" id="ARBA00009643"/>
    </source>
</evidence>
<keyword evidence="3 10" id="KW-0812">Transmembrane</keyword>
<evidence type="ECO:0000256" key="7">
    <source>
        <dbReference type="ARBA" id="ARBA00023136"/>
    </source>
</evidence>
<reference evidence="10 11" key="1">
    <citation type="submission" date="2015-07" db="EMBL/GenBank/DDBJ databases">
        <title>The genome of Habropoda laboriosa.</title>
        <authorList>
            <person name="Pan H."/>
            <person name="Kapheim K."/>
        </authorList>
    </citation>
    <scope>NUCLEOTIDE SEQUENCE [LARGE SCALE GENOMIC DNA]</scope>
    <source>
        <strain evidence="10">0110345459</strain>
    </source>
</reference>
<dbReference type="GO" id="GO:0000139">
    <property type="term" value="C:Golgi membrane"/>
    <property type="evidence" value="ECO:0007669"/>
    <property type="project" value="UniProtKB-SubCell"/>
</dbReference>
<dbReference type="EMBL" id="KQ414706">
    <property type="protein sequence ID" value="KOC63059.1"/>
    <property type="molecule type" value="Genomic_DNA"/>
</dbReference>
<evidence type="ECO:0000256" key="5">
    <source>
        <dbReference type="ARBA" id="ARBA00022989"/>
    </source>
</evidence>
<dbReference type="Proteomes" id="UP000053825">
    <property type="component" value="Unassembled WGS sequence"/>
</dbReference>
<dbReference type="STRING" id="597456.A0A0L7QWZ4"/>
<keyword evidence="6" id="KW-0333">Golgi apparatus</keyword>
<dbReference type="PANTHER" id="PTHR28652:SF2">
    <property type="entry name" value="TRANSMEMBRANE PROTEIN 59-LIKE PROTEIN"/>
    <property type="match status" value="1"/>
</dbReference>
<keyword evidence="8" id="KW-0325">Glycoprotein</keyword>
<comment type="similarity">
    <text evidence="2">Belongs to the TMEM59 family.</text>
</comment>
<evidence type="ECO:0000313" key="11">
    <source>
        <dbReference type="Proteomes" id="UP000053825"/>
    </source>
</evidence>
<evidence type="ECO:0000256" key="9">
    <source>
        <dbReference type="SAM" id="SignalP"/>
    </source>
</evidence>
<keyword evidence="7" id="KW-0472">Membrane</keyword>
<protein>
    <submittedName>
        <fullName evidence="10">Transmembrane protein 59</fullName>
    </submittedName>
</protein>
<dbReference type="Pfam" id="PF12280">
    <property type="entry name" value="BSMAP"/>
    <property type="match status" value="1"/>
</dbReference>
<evidence type="ECO:0000256" key="6">
    <source>
        <dbReference type="ARBA" id="ARBA00023034"/>
    </source>
</evidence>
<keyword evidence="4 9" id="KW-0732">Signal</keyword>
<feature type="chain" id="PRO_5005574915" evidence="9">
    <location>
        <begin position="23"/>
        <end position="290"/>
    </location>
</feature>
<evidence type="ECO:0000313" key="10">
    <source>
        <dbReference type="EMBL" id="KOC63059.1"/>
    </source>
</evidence>
<dbReference type="AlphaFoldDB" id="A0A0L7QWZ4"/>
<proteinExistence type="inferred from homology"/>
<evidence type="ECO:0000256" key="1">
    <source>
        <dbReference type="ARBA" id="ARBA00004614"/>
    </source>
</evidence>
<gene>
    <name evidence="10" type="ORF">WH47_03854</name>
</gene>
<dbReference type="PANTHER" id="PTHR28652">
    <property type="entry name" value="TRANSMEMBRANE PROTEIN 59-LIKE PROTEIN"/>
    <property type="match status" value="1"/>
</dbReference>
<evidence type="ECO:0000256" key="4">
    <source>
        <dbReference type="ARBA" id="ARBA00022729"/>
    </source>
</evidence>
<keyword evidence="5" id="KW-1133">Transmembrane helix</keyword>
<keyword evidence="11" id="KW-1185">Reference proteome</keyword>
<feature type="signal peptide" evidence="9">
    <location>
        <begin position="1"/>
        <end position="22"/>
    </location>
</feature>
<evidence type="ECO:0000256" key="8">
    <source>
        <dbReference type="ARBA" id="ARBA00023180"/>
    </source>
</evidence>
<name>A0A0L7QWZ4_9HYME</name>
<dbReference type="InterPro" id="IPR022065">
    <property type="entry name" value="Uncharacterised_TMEM59"/>
</dbReference>
<evidence type="ECO:0000256" key="3">
    <source>
        <dbReference type="ARBA" id="ARBA00022692"/>
    </source>
</evidence>